<feature type="coiled-coil region" evidence="1">
    <location>
        <begin position="60"/>
        <end position="111"/>
    </location>
</feature>
<dbReference type="EMBL" id="CP033915">
    <property type="protein sequence ID" value="AZA87163.1"/>
    <property type="molecule type" value="Genomic_DNA"/>
</dbReference>
<sequence length="113" mass="12914">MKQILLENAGILLSALATGFGGWFFGRKKANAEAEASQIENAEKLLEYYRKLADDLGLRLEKAIEKLQLSEIEKQEVIKKFSDATETIHQLEEKVEKLTEELRKYKQLSGKTQ</sequence>
<accession>A0AAD0YET6</accession>
<evidence type="ECO:0008006" key="7">
    <source>
        <dbReference type="Google" id="ProtNLM"/>
    </source>
</evidence>
<dbReference type="EMBL" id="CP033912">
    <property type="protein sequence ID" value="AZA95592.1"/>
    <property type="molecule type" value="Genomic_DNA"/>
</dbReference>
<dbReference type="Proteomes" id="UP000274073">
    <property type="component" value="Chromosome"/>
</dbReference>
<dbReference type="RefSeq" id="WP_123854470.1">
    <property type="nucleotide sequence ID" value="NZ_CP033912.1"/>
</dbReference>
<proteinExistence type="predicted"/>
<keyword evidence="2" id="KW-1133">Transmembrane helix</keyword>
<dbReference type="Proteomes" id="UP000281741">
    <property type="component" value="Chromosome"/>
</dbReference>
<dbReference type="AlphaFoldDB" id="A0AAD0YET6"/>
<evidence type="ECO:0000256" key="1">
    <source>
        <dbReference type="SAM" id="Coils"/>
    </source>
</evidence>
<gene>
    <name evidence="3" type="ORF">EG349_10365</name>
    <name evidence="4" type="ORF">EG353_08440</name>
</gene>
<feature type="transmembrane region" description="Helical" evidence="2">
    <location>
        <begin position="6"/>
        <end position="25"/>
    </location>
</feature>
<keyword evidence="6" id="KW-1185">Reference proteome</keyword>
<evidence type="ECO:0000313" key="4">
    <source>
        <dbReference type="EMBL" id="AZA95592.1"/>
    </source>
</evidence>
<keyword evidence="2" id="KW-0812">Transmembrane</keyword>
<protein>
    <recommendedName>
        <fullName evidence="7">Cell wall anchor protein</fullName>
    </recommendedName>
</protein>
<evidence type="ECO:0000313" key="3">
    <source>
        <dbReference type="EMBL" id="AZA87163.1"/>
    </source>
</evidence>
<keyword evidence="2" id="KW-0472">Membrane</keyword>
<organism evidence="3 5">
    <name type="scientific">Chryseobacterium shandongense</name>
    <dbReference type="NCBI Taxonomy" id="1493872"/>
    <lineage>
        <taxon>Bacteria</taxon>
        <taxon>Pseudomonadati</taxon>
        <taxon>Bacteroidota</taxon>
        <taxon>Flavobacteriia</taxon>
        <taxon>Flavobacteriales</taxon>
        <taxon>Weeksellaceae</taxon>
        <taxon>Chryseobacterium group</taxon>
        <taxon>Chryseobacterium</taxon>
    </lineage>
</organism>
<reference evidence="5 6" key="1">
    <citation type="submission" date="2018-11" db="EMBL/GenBank/DDBJ databases">
        <title>Proposal to divide the Flavobacteriaceae and reorganize its genera based on Amino Acid Identity values calculated from whole genome sequences.</title>
        <authorList>
            <person name="Nicholson A.C."/>
            <person name="Gulvik C.A."/>
            <person name="Whitney A.M."/>
            <person name="Humrighouse B.W."/>
            <person name="Bell M."/>
            <person name="Holmes B."/>
            <person name="Steigerwalt A.G."/>
            <person name="Villarma A."/>
            <person name="Sheth M."/>
            <person name="Batra D."/>
            <person name="Pryor J."/>
            <person name="Bernardet J.-F."/>
            <person name="Hugo C."/>
            <person name="Kampfer P."/>
            <person name="Newman J."/>
            <person name="McQuiston J.R."/>
        </authorList>
    </citation>
    <scope>NUCLEOTIDE SEQUENCE [LARGE SCALE GENOMIC DNA]</scope>
    <source>
        <strain evidence="3 5">G0207</strain>
        <strain evidence="4 6">H5143</strain>
    </source>
</reference>
<name>A0AAD0YET6_9FLAO</name>
<evidence type="ECO:0000256" key="2">
    <source>
        <dbReference type="SAM" id="Phobius"/>
    </source>
</evidence>
<keyword evidence="1" id="KW-0175">Coiled coil</keyword>
<evidence type="ECO:0000313" key="6">
    <source>
        <dbReference type="Proteomes" id="UP000281741"/>
    </source>
</evidence>
<evidence type="ECO:0000313" key="5">
    <source>
        <dbReference type="Proteomes" id="UP000274073"/>
    </source>
</evidence>